<feature type="region of interest" description="Disordered" evidence="1">
    <location>
        <begin position="72"/>
        <end position="108"/>
    </location>
</feature>
<evidence type="ECO:0000313" key="2">
    <source>
        <dbReference type="EMBL" id="GAW02132.1"/>
    </source>
</evidence>
<evidence type="ECO:0000256" key="1">
    <source>
        <dbReference type="SAM" id="MobiDB-lite"/>
    </source>
</evidence>
<feature type="compositionally biased region" description="Polar residues" evidence="1">
    <location>
        <begin position="83"/>
        <end position="97"/>
    </location>
</feature>
<comment type="caution">
    <text evidence="2">The sequence shown here is derived from an EMBL/GenBank/DDBJ whole genome shotgun (WGS) entry which is preliminary data.</text>
</comment>
<gene>
    <name evidence="2" type="ORF">LENED_003766</name>
</gene>
<dbReference type="AlphaFoldDB" id="A0A1Q3E4F6"/>
<feature type="compositionally biased region" description="Basic and acidic residues" evidence="1">
    <location>
        <begin position="363"/>
        <end position="374"/>
    </location>
</feature>
<organism evidence="2 3">
    <name type="scientific">Lentinula edodes</name>
    <name type="common">Shiitake mushroom</name>
    <name type="synonym">Lentinus edodes</name>
    <dbReference type="NCBI Taxonomy" id="5353"/>
    <lineage>
        <taxon>Eukaryota</taxon>
        <taxon>Fungi</taxon>
        <taxon>Dikarya</taxon>
        <taxon>Basidiomycota</taxon>
        <taxon>Agaricomycotina</taxon>
        <taxon>Agaricomycetes</taxon>
        <taxon>Agaricomycetidae</taxon>
        <taxon>Agaricales</taxon>
        <taxon>Marasmiineae</taxon>
        <taxon>Omphalotaceae</taxon>
        <taxon>Lentinula</taxon>
    </lineage>
</organism>
<dbReference type="STRING" id="5353.A0A1Q3E4F6"/>
<dbReference type="EMBL" id="BDGU01000084">
    <property type="protein sequence ID" value="GAW02132.1"/>
    <property type="molecule type" value="Genomic_DNA"/>
</dbReference>
<dbReference type="Proteomes" id="UP000188533">
    <property type="component" value="Unassembled WGS sequence"/>
</dbReference>
<accession>A0A1Q3E4F6</accession>
<keyword evidence="3" id="KW-1185">Reference proteome</keyword>
<proteinExistence type="predicted"/>
<evidence type="ECO:0000313" key="3">
    <source>
        <dbReference type="Proteomes" id="UP000188533"/>
    </source>
</evidence>
<feature type="compositionally biased region" description="Polar residues" evidence="1">
    <location>
        <begin position="337"/>
        <end position="354"/>
    </location>
</feature>
<protein>
    <submittedName>
        <fullName evidence="2">Uncharacterized protein</fullName>
    </submittedName>
</protein>
<sequence length="389" mass="42588">MVTYAKAHVRAFTESNIKAAFSKTGIVPFNPNVVSEQAMAPSLETSTSTTRLMPLGVASPVQEISMLISAHQQLKRKAAEMDNSPNDSEPHTPTASPSRRARMTSVANSLSRLSSTSASFLVSSSPIRSTSHLPQLTTTLISPPRNHDAQLLAHKPKTEYEAQLQAALLRSNNQINLQNETLRAMQAQNILQNWYAKEIRGQLEYKEEKANAKKSTRLHVDGRAKLLTSDEFTTLVEQASTKKAEEAAELSRKSDARVTANARLATAMIQYDADVKSVEGKNEQTIAEWEASVQEWEVERDLARTEQRKAAWTKPLKPTYASGMLLKPPPKPKLSDFLSTQRIAPSNNRNSTTKSTEDGSDAESDKGSDGKEYTDEGSGSDAEGDGSDA</sequence>
<reference evidence="2 3" key="1">
    <citation type="submission" date="2016-08" db="EMBL/GenBank/DDBJ databases">
        <authorList>
            <consortium name="Lentinula edodes genome sequencing consortium"/>
            <person name="Sakamoto Y."/>
            <person name="Nakade K."/>
            <person name="Sato S."/>
            <person name="Yoshida Y."/>
            <person name="Miyazaki K."/>
            <person name="Natsume S."/>
            <person name="Konno N."/>
        </authorList>
    </citation>
    <scope>NUCLEOTIDE SEQUENCE [LARGE SCALE GENOMIC DNA]</scope>
    <source>
        <strain evidence="2 3">NBRC 111202</strain>
    </source>
</reference>
<feature type="region of interest" description="Disordered" evidence="1">
    <location>
        <begin position="320"/>
        <end position="389"/>
    </location>
</feature>
<reference evidence="2 3" key="2">
    <citation type="submission" date="2017-02" db="EMBL/GenBank/DDBJ databases">
        <title>A genome survey and senescence transcriptome analysis in Lentinula edodes.</title>
        <authorList>
            <person name="Sakamoto Y."/>
            <person name="Nakade K."/>
            <person name="Sato S."/>
            <person name="Yoshida Y."/>
            <person name="Miyazaki K."/>
            <person name="Natsume S."/>
            <person name="Konno N."/>
        </authorList>
    </citation>
    <scope>NUCLEOTIDE SEQUENCE [LARGE SCALE GENOMIC DNA]</scope>
    <source>
        <strain evidence="2 3">NBRC 111202</strain>
    </source>
</reference>
<name>A0A1Q3E4F6_LENED</name>